<feature type="region of interest" description="Disordered" evidence="1">
    <location>
        <begin position="50"/>
        <end position="73"/>
    </location>
</feature>
<feature type="region of interest" description="Disordered" evidence="1">
    <location>
        <begin position="287"/>
        <end position="307"/>
    </location>
</feature>
<dbReference type="Proteomes" id="UP000724874">
    <property type="component" value="Unassembled WGS sequence"/>
</dbReference>
<evidence type="ECO:0000256" key="1">
    <source>
        <dbReference type="SAM" id="MobiDB-lite"/>
    </source>
</evidence>
<accession>A0A9P5NW16</accession>
<dbReference type="OrthoDB" id="1099063at2759"/>
<gene>
    <name evidence="2" type="ORF">CPB84DRAFT_1674484</name>
</gene>
<organism evidence="2 3">
    <name type="scientific">Gymnopilus junonius</name>
    <name type="common">Spectacular rustgill mushroom</name>
    <name type="synonym">Gymnopilus spectabilis subsp. junonius</name>
    <dbReference type="NCBI Taxonomy" id="109634"/>
    <lineage>
        <taxon>Eukaryota</taxon>
        <taxon>Fungi</taxon>
        <taxon>Dikarya</taxon>
        <taxon>Basidiomycota</taxon>
        <taxon>Agaricomycotina</taxon>
        <taxon>Agaricomycetes</taxon>
        <taxon>Agaricomycetidae</taxon>
        <taxon>Agaricales</taxon>
        <taxon>Agaricineae</taxon>
        <taxon>Hymenogastraceae</taxon>
        <taxon>Gymnopilus</taxon>
    </lineage>
</organism>
<keyword evidence="3" id="KW-1185">Reference proteome</keyword>
<dbReference type="AlphaFoldDB" id="A0A9P5NW16"/>
<proteinExistence type="predicted"/>
<dbReference type="EMBL" id="JADNYJ010000012">
    <property type="protein sequence ID" value="KAF8908203.1"/>
    <property type="molecule type" value="Genomic_DNA"/>
</dbReference>
<evidence type="ECO:0000313" key="3">
    <source>
        <dbReference type="Proteomes" id="UP000724874"/>
    </source>
</evidence>
<reference evidence="2" key="1">
    <citation type="submission" date="2020-11" db="EMBL/GenBank/DDBJ databases">
        <authorList>
            <consortium name="DOE Joint Genome Institute"/>
            <person name="Ahrendt S."/>
            <person name="Riley R."/>
            <person name="Andreopoulos W."/>
            <person name="LaButti K."/>
            <person name="Pangilinan J."/>
            <person name="Ruiz-duenas F.J."/>
            <person name="Barrasa J.M."/>
            <person name="Sanchez-Garcia M."/>
            <person name="Camarero S."/>
            <person name="Miyauchi S."/>
            <person name="Serrano A."/>
            <person name="Linde D."/>
            <person name="Babiker R."/>
            <person name="Drula E."/>
            <person name="Ayuso-Fernandez I."/>
            <person name="Pacheco R."/>
            <person name="Padilla G."/>
            <person name="Ferreira P."/>
            <person name="Barriuso J."/>
            <person name="Kellner H."/>
            <person name="Castanera R."/>
            <person name="Alfaro M."/>
            <person name="Ramirez L."/>
            <person name="Pisabarro A.G."/>
            <person name="Kuo A."/>
            <person name="Tritt A."/>
            <person name="Lipzen A."/>
            <person name="He G."/>
            <person name="Yan M."/>
            <person name="Ng V."/>
            <person name="Cullen D."/>
            <person name="Martin F."/>
            <person name="Rosso M.-N."/>
            <person name="Henrissat B."/>
            <person name="Hibbett D."/>
            <person name="Martinez A.T."/>
            <person name="Grigoriev I.V."/>
        </authorList>
    </citation>
    <scope>NUCLEOTIDE SEQUENCE</scope>
    <source>
        <strain evidence="2">AH 44721</strain>
    </source>
</reference>
<evidence type="ECO:0000313" key="2">
    <source>
        <dbReference type="EMBL" id="KAF8908203.1"/>
    </source>
</evidence>
<feature type="compositionally biased region" description="Pro residues" evidence="1">
    <location>
        <begin position="58"/>
        <end position="71"/>
    </location>
</feature>
<sequence length="307" mass="33747">MILKSPSIFSKVISPRPKSSLVSPCSRRYPSPLYRPQTIVVVSRDLSNLGLRTNQPPDSLPDPSPESPPEIPDQEWEIRTGRAIYILQETLPEFFKTGLITSINKITGTPRPPSASTPTVNPNFLEPHILPEDDELIYSPNVRLSYTPPVELPPPFPKTFHVEGFQLYLASSSLLRHTMLALYSNLAVQNTKLVINTPLARQSESPPSSSKKRRINREKSILLRQTVTGIARVSGKPGEWIIESTYTFSPITGLIHQHIINSIHPAPHQAVYDTLRLSLSKLLGGAGASPTNGAACKGKIQSGKSGQ</sequence>
<name>A0A9P5NW16_GYMJU</name>
<comment type="caution">
    <text evidence="2">The sequence shown here is derived from an EMBL/GenBank/DDBJ whole genome shotgun (WGS) entry which is preliminary data.</text>
</comment>
<protein>
    <submittedName>
        <fullName evidence="2">Uncharacterized protein</fullName>
    </submittedName>
</protein>